<accession>A0A915IYD5</accession>
<organism evidence="1 2">
    <name type="scientific">Romanomermis culicivorax</name>
    <name type="common">Nematode worm</name>
    <dbReference type="NCBI Taxonomy" id="13658"/>
    <lineage>
        <taxon>Eukaryota</taxon>
        <taxon>Metazoa</taxon>
        <taxon>Ecdysozoa</taxon>
        <taxon>Nematoda</taxon>
        <taxon>Enoplea</taxon>
        <taxon>Dorylaimia</taxon>
        <taxon>Mermithida</taxon>
        <taxon>Mermithoidea</taxon>
        <taxon>Mermithidae</taxon>
        <taxon>Romanomermis</taxon>
    </lineage>
</organism>
<protein>
    <submittedName>
        <fullName evidence="2">Uncharacterized protein</fullName>
    </submittedName>
</protein>
<dbReference type="WBParaSite" id="nRc.2.0.1.t18843-RA">
    <property type="protein sequence ID" value="nRc.2.0.1.t18843-RA"/>
    <property type="gene ID" value="nRc.2.0.1.g18843"/>
</dbReference>
<sequence length="44" mass="5092">MEKIPENYPPKNWMLKNAGRTDKNYRLLPATFAQLGSWNLAAKN</sequence>
<name>A0A915IYD5_ROMCU</name>
<reference evidence="2" key="1">
    <citation type="submission" date="2022-11" db="UniProtKB">
        <authorList>
            <consortium name="WormBaseParasite"/>
        </authorList>
    </citation>
    <scope>IDENTIFICATION</scope>
</reference>
<evidence type="ECO:0000313" key="2">
    <source>
        <dbReference type="WBParaSite" id="nRc.2.0.1.t18843-RA"/>
    </source>
</evidence>
<dbReference type="AlphaFoldDB" id="A0A915IYD5"/>
<keyword evidence="1" id="KW-1185">Reference proteome</keyword>
<dbReference type="Proteomes" id="UP000887565">
    <property type="component" value="Unplaced"/>
</dbReference>
<proteinExistence type="predicted"/>
<evidence type="ECO:0000313" key="1">
    <source>
        <dbReference type="Proteomes" id="UP000887565"/>
    </source>
</evidence>